<feature type="domain" description="AAA+ ATPase" evidence="7">
    <location>
        <begin position="81"/>
        <end position="259"/>
    </location>
</feature>
<dbReference type="InterPro" id="IPR008921">
    <property type="entry name" value="DNA_pol3_clamp-load_cplx_C"/>
</dbReference>
<dbReference type="PANTHER" id="PTHR11669:SF20">
    <property type="entry name" value="REPLICATION FACTOR C SUBUNIT 4"/>
    <property type="match status" value="1"/>
</dbReference>
<evidence type="ECO:0000256" key="1">
    <source>
        <dbReference type="ARBA" id="ARBA00004123"/>
    </source>
</evidence>
<name>A0AAD8YHS7_9STRA</name>
<dbReference type="GO" id="GO:0006281">
    <property type="term" value="P:DNA repair"/>
    <property type="evidence" value="ECO:0007669"/>
    <property type="project" value="TreeGrafter"/>
</dbReference>
<dbReference type="SUPFAM" id="SSF48019">
    <property type="entry name" value="post-AAA+ oligomerization domain-like"/>
    <property type="match status" value="1"/>
</dbReference>
<evidence type="ECO:0000256" key="2">
    <source>
        <dbReference type="ARBA" id="ARBA00005378"/>
    </source>
</evidence>
<keyword evidence="5" id="KW-0067">ATP-binding</keyword>
<evidence type="ECO:0000256" key="4">
    <source>
        <dbReference type="ARBA" id="ARBA00022741"/>
    </source>
</evidence>
<dbReference type="EMBL" id="JATAAI010000005">
    <property type="protein sequence ID" value="KAK1745522.1"/>
    <property type="molecule type" value="Genomic_DNA"/>
</dbReference>
<dbReference type="Pfam" id="PF00004">
    <property type="entry name" value="AAA"/>
    <property type="match status" value="1"/>
</dbReference>
<dbReference type="InterPro" id="IPR050238">
    <property type="entry name" value="DNA_Rep/Repair_Clamp_Loader"/>
</dbReference>
<dbReference type="GO" id="GO:0006261">
    <property type="term" value="P:DNA-templated DNA replication"/>
    <property type="evidence" value="ECO:0007669"/>
    <property type="project" value="TreeGrafter"/>
</dbReference>
<proteinExistence type="inferred from homology"/>
<keyword evidence="4" id="KW-0547">Nucleotide-binding</keyword>
<evidence type="ECO:0000256" key="3">
    <source>
        <dbReference type="ARBA" id="ARBA00022705"/>
    </source>
</evidence>
<dbReference type="Proteomes" id="UP001224775">
    <property type="component" value="Unassembled WGS sequence"/>
</dbReference>
<keyword evidence="3" id="KW-0235">DNA replication</keyword>
<dbReference type="PANTHER" id="PTHR11669">
    <property type="entry name" value="REPLICATION FACTOR C / DNA POLYMERASE III GAMMA-TAU SUBUNIT"/>
    <property type="match status" value="1"/>
</dbReference>
<evidence type="ECO:0000313" key="8">
    <source>
        <dbReference type="EMBL" id="KAK1745522.1"/>
    </source>
</evidence>
<dbReference type="Gene3D" id="1.20.272.10">
    <property type="match status" value="1"/>
</dbReference>
<dbReference type="InterPro" id="IPR027417">
    <property type="entry name" value="P-loop_NTPase"/>
</dbReference>
<accession>A0AAD8YHS7</accession>
<dbReference type="SUPFAM" id="SSF52540">
    <property type="entry name" value="P-loop containing nucleoside triphosphate hydrolases"/>
    <property type="match status" value="1"/>
</dbReference>
<evidence type="ECO:0000256" key="6">
    <source>
        <dbReference type="ARBA" id="ARBA00023242"/>
    </source>
</evidence>
<sequence>MSTLLSGRGRCLVPPVNVLVVQTPISLHHFPLTICTSREPIATMAISATPWVERYRPKDLTDVSHQTEVISTLKNAVETNRLPHLLFYGPPGTGKTSVALALARELFDPTQIKRRVLELNASDERGISVVRDKIKHFASLAIGTSGSSSGSAGIEKSKSYFTKKKAAAAAENDSNDNDKMDIDNNNATATKKYPNPPFKIIILDEADTVTRDAQAALRRVIEAYSKVTRFILICNYVTRIIEPLASRCAKFRFQPLPVESMKQRILYIAHKEKCRFEEGQEEDVIEEILTLSQGDMRRAVTTLQSAHSLSGIVTDDEVKREAIKKESIAEMAGLPPHELIDSLIVTLQTKAFDEMKTQVTDIVLEGYAVEHVLSALMAKIIVMDDVTEEAKAKIAIQIAESDKNLIDGSDELLQLLMVCSRCLECLKKRR</sequence>
<dbReference type="CDD" id="cd00009">
    <property type="entry name" value="AAA"/>
    <property type="match status" value="1"/>
</dbReference>
<dbReference type="InterPro" id="IPR013748">
    <property type="entry name" value="Rep_factorC_C"/>
</dbReference>
<organism evidence="8 9">
    <name type="scientific">Skeletonema marinoi</name>
    <dbReference type="NCBI Taxonomy" id="267567"/>
    <lineage>
        <taxon>Eukaryota</taxon>
        <taxon>Sar</taxon>
        <taxon>Stramenopiles</taxon>
        <taxon>Ochrophyta</taxon>
        <taxon>Bacillariophyta</taxon>
        <taxon>Coscinodiscophyceae</taxon>
        <taxon>Thalassiosirophycidae</taxon>
        <taxon>Thalassiosirales</taxon>
        <taxon>Skeletonemataceae</taxon>
        <taxon>Skeletonema</taxon>
        <taxon>Skeletonema marinoi-dohrnii complex</taxon>
    </lineage>
</organism>
<dbReference type="GO" id="GO:0005524">
    <property type="term" value="F:ATP binding"/>
    <property type="evidence" value="ECO:0007669"/>
    <property type="project" value="UniProtKB-KW"/>
</dbReference>
<dbReference type="FunFam" id="1.20.272.10:FF:000011">
    <property type="entry name" value="Replication factor C subunit 2"/>
    <property type="match status" value="1"/>
</dbReference>
<comment type="caution">
    <text evidence="8">The sequence shown here is derived from an EMBL/GenBank/DDBJ whole genome shotgun (WGS) entry which is preliminary data.</text>
</comment>
<dbReference type="Gene3D" id="1.10.8.60">
    <property type="match status" value="1"/>
</dbReference>
<dbReference type="InterPro" id="IPR047854">
    <property type="entry name" value="RFC_lid"/>
</dbReference>
<dbReference type="AlphaFoldDB" id="A0AAD8YHS7"/>
<dbReference type="GO" id="GO:0005663">
    <property type="term" value="C:DNA replication factor C complex"/>
    <property type="evidence" value="ECO:0007669"/>
    <property type="project" value="TreeGrafter"/>
</dbReference>
<comment type="subcellular location">
    <subcellularLocation>
        <location evidence="1">Nucleus</location>
    </subcellularLocation>
</comment>
<dbReference type="GO" id="GO:0016887">
    <property type="term" value="F:ATP hydrolysis activity"/>
    <property type="evidence" value="ECO:0007669"/>
    <property type="project" value="InterPro"/>
</dbReference>
<gene>
    <name evidence="8" type="ORF">QTG54_003446</name>
</gene>
<comment type="similarity">
    <text evidence="2">Belongs to the activator 1 small subunits family.</text>
</comment>
<dbReference type="GO" id="GO:0005634">
    <property type="term" value="C:nucleus"/>
    <property type="evidence" value="ECO:0007669"/>
    <property type="project" value="UniProtKB-SubCell"/>
</dbReference>
<dbReference type="GO" id="GO:0003677">
    <property type="term" value="F:DNA binding"/>
    <property type="evidence" value="ECO:0007669"/>
    <property type="project" value="InterPro"/>
</dbReference>
<keyword evidence="6" id="KW-0539">Nucleus</keyword>
<dbReference type="GO" id="GO:0003689">
    <property type="term" value="F:DNA clamp loader activity"/>
    <property type="evidence" value="ECO:0007669"/>
    <property type="project" value="TreeGrafter"/>
</dbReference>
<protein>
    <submittedName>
        <fullName evidence="8">Replication factor C subunit 4</fullName>
    </submittedName>
</protein>
<evidence type="ECO:0000256" key="5">
    <source>
        <dbReference type="ARBA" id="ARBA00022840"/>
    </source>
</evidence>
<dbReference type="InterPro" id="IPR003593">
    <property type="entry name" value="AAA+_ATPase"/>
</dbReference>
<evidence type="ECO:0000313" key="9">
    <source>
        <dbReference type="Proteomes" id="UP001224775"/>
    </source>
</evidence>
<dbReference type="InterPro" id="IPR003959">
    <property type="entry name" value="ATPase_AAA_core"/>
</dbReference>
<evidence type="ECO:0000259" key="7">
    <source>
        <dbReference type="SMART" id="SM00382"/>
    </source>
</evidence>
<reference evidence="8" key="1">
    <citation type="submission" date="2023-06" db="EMBL/GenBank/DDBJ databases">
        <title>Survivors Of The Sea: Transcriptome response of Skeletonema marinoi to long-term dormancy.</title>
        <authorList>
            <person name="Pinder M.I.M."/>
            <person name="Kourtchenko O."/>
            <person name="Robertson E.K."/>
            <person name="Larsson T."/>
            <person name="Maumus F."/>
            <person name="Osuna-Cruz C.M."/>
            <person name="Vancaester E."/>
            <person name="Stenow R."/>
            <person name="Vandepoele K."/>
            <person name="Ploug H."/>
            <person name="Bruchert V."/>
            <person name="Godhe A."/>
            <person name="Topel M."/>
        </authorList>
    </citation>
    <scope>NUCLEOTIDE SEQUENCE</scope>
    <source>
        <strain evidence="8">R05AC</strain>
    </source>
</reference>
<dbReference type="Gene3D" id="3.40.50.300">
    <property type="entry name" value="P-loop containing nucleotide triphosphate hydrolases"/>
    <property type="match status" value="1"/>
</dbReference>
<dbReference type="CDD" id="cd18140">
    <property type="entry name" value="HLD_clamp_RFC"/>
    <property type="match status" value="1"/>
</dbReference>
<dbReference type="SMART" id="SM00382">
    <property type="entry name" value="AAA"/>
    <property type="match status" value="1"/>
</dbReference>
<keyword evidence="9" id="KW-1185">Reference proteome</keyword>
<dbReference type="Pfam" id="PF08542">
    <property type="entry name" value="Rep_fac_C"/>
    <property type="match status" value="1"/>
</dbReference>